<protein>
    <submittedName>
        <fullName evidence="1">Uncharacterized protein</fullName>
    </submittedName>
</protein>
<comment type="caution">
    <text evidence="1">The sequence shown here is derived from an EMBL/GenBank/DDBJ whole genome shotgun (WGS) entry which is preliminary data.</text>
</comment>
<gene>
    <name evidence="1" type="ORF">SCAZ3_04305</name>
</gene>
<dbReference type="AlphaFoldDB" id="A0AAV3FRG1"/>
<evidence type="ECO:0000313" key="1">
    <source>
        <dbReference type="EMBL" id="EIQ81611.1"/>
    </source>
</evidence>
<organism evidence="1 2">
    <name type="scientific">Streptococcus canis FSL Z3-227</name>
    <dbReference type="NCBI Taxonomy" id="482234"/>
    <lineage>
        <taxon>Bacteria</taxon>
        <taxon>Bacillati</taxon>
        <taxon>Bacillota</taxon>
        <taxon>Bacilli</taxon>
        <taxon>Lactobacillales</taxon>
        <taxon>Streptococcaceae</taxon>
        <taxon>Streptococcus</taxon>
    </lineage>
</organism>
<dbReference type="Proteomes" id="UP000004423">
    <property type="component" value="Unassembled WGS sequence"/>
</dbReference>
<name>A0AAV3FRG1_STRCB</name>
<proteinExistence type="predicted"/>
<accession>A0AAV3FRG1</accession>
<sequence length="68" mass="8080">MPSSFLLTFQAWYKLMIYTSDWSLFLVFLSKEKLLWGSQVGFWGVVFQISFLFSSDKEIAYFPSFMIK</sequence>
<reference evidence="1 2" key="1">
    <citation type="journal article" date="2012" name="PLoS ONE">
        <title>Gene Repertoire Evolution of Streptococcus pyogenes Inferred from Phylogenomic Analysis with Streptococcus canis and Streptococcus dysgalactiae.</title>
        <authorList>
            <person name="Lefebure T."/>
            <person name="Richards V.P."/>
            <person name="Lang P."/>
            <person name="Pavinski-Bitar P."/>
            <person name="Stanhope M.J."/>
        </authorList>
    </citation>
    <scope>NUCLEOTIDE SEQUENCE [LARGE SCALE GENOMIC DNA]</scope>
    <source>
        <strain evidence="1 2">FSL Z3-227</strain>
    </source>
</reference>
<evidence type="ECO:0000313" key="2">
    <source>
        <dbReference type="Proteomes" id="UP000004423"/>
    </source>
</evidence>
<dbReference type="EMBL" id="AIDX01000001">
    <property type="protein sequence ID" value="EIQ81611.1"/>
    <property type="molecule type" value="Genomic_DNA"/>
</dbReference>